<dbReference type="EMBL" id="ML001526">
    <property type="protein sequence ID" value="RKO83204.1"/>
    <property type="molecule type" value="Genomic_DNA"/>
</dbReference>
<keyword evidence="2" id="KW-1185">Reference proteome</keyword>
<evidence type="ECO:0000313" key="1">
    <source>
        <dbReference type="EMBL" id="RKO83204.1"/>
    </source>
</evidence>
<gene>
    <name evidence="1" type="ORF">BDK51DRAFT_40910</name>
</gene>
<organism evidence="1 2">
    <name type="scientific">Blyttiomyces helicus</name>
    <dbReference type="NCBI Taxonomy" id="388810"/>
    <lineage>
        <taxon>Eukaryota</taxon>
        <taxon>Fungi</taxon>
        <taxon>Fungi incertae sedis</taxon>
        <taxon>Chytridiomycota</taxon>
        <taxon>Chytridiomycota incertae sedis</taxon>
        <taxon>Chytridiomycetes</taxon>
        <taxon>Chytridiomycetes incertae sedis</taxon>
        <taxon>Blyttiomyces</taxon>
    </lineage>
</organism>
<accession>A0A4P9VUE1</accession>
<proteinExistence type="predicted"/>
<dbReference type="AlphaFoldDB" id="A0A4P9VUE1"/>
<reference evidence="2" key="1">
    <citation type="journal article" date="2018" name="Nat. Microbiol.">
        <title>Leveraging single-cell genomics to expand the fungal tree of life.</title>
        <authorList>
            <person name="Ahrendt S.R."/>
            <person name="Quandt C.A."/>
            <person name="Ciobanu D."/>
            <person name="Clum A."/>
            <person name="Salamov A."/>
            <person name="Andreopoulos B."/>
            <person name="Cheng J.F."/>
            <person name="Woyke T."/>
            <person name="Pelin A."/>
            <person name="Henrissat B."/>
            <person name="Reynolds N.K."/>
            <person name="Benny G.L."/>
            <person name="Smith M.E."/>
            <person name="James T.Y."/>
            <person name="Grigoriev I.V."/>
        </authorList>
    </citation>
    <scope>NUCLEOTIDE SEQUENCE [LARGE SCALE GENOMIC DNA]</scope>
</reference>
<name>A0A4P9VUE1_9FUNG</name>
<sequence length="223" mass="25621">MLLFIEAELQNSDRRKVTNYIVAKIREFFDHSSWSDINELRLPYTIEKSGVGEVRCPPHVKKLWGDLRGPVKGNAKDEVTENLQASPINEKSGDTYGNLMPCDSNQNSELYASPYTSNDGGCTLDTYAPTYDTYAPAIITNTNSYMKNFHVPLAMRAESFFTNFNSGNFHSDKRMAIKMFLDEKYQDYFEKTKLQDINKKKYWWTDDNSKSPVTKNVTEVDAE</sequence>
<protein>
    <submittedName>
        <fullName evidence="1">Uncharacterized protein</fullName>
    </submittedName>
</protein>
<dbReference type="Proteomes" id="UP000269721">
    <property type="component" value="Unassembled WGS sequence"/>
</dbReference>
<evidence type="ECO:0000313" key="2">
    <source>
        <dbReference type="Proteomes" id="UP000269721"/>
    </source>
</evidence>